<keyword evidence="11" id="KW-1185">Reference proteome</keyword>
<dbReference type="PANTHER" id="PTHR30620">
    <property type="entry name" value="PERIPLASMIC BETA-GLUCOSIDASE-RELATED"/>
    <property type="match status" value="1"/>
</dbReference>
<dbReference type="Pfam" id="PF00933">
    <property type="entry name" value="Glyco_hydro_3"/>
    <property type="match status" value="1"/>
</dbReference>
<evidence type="ECO:0000259" key="9">
    <source>
        <dbReference type="Pfam" id="PF00933"/>
    </source>
</evidence>
<dbReference type="InterPro" id="IPR017853">
    <property type="entry name" value="GH"/>
</dbReference>
<dbReference type="SUPFAM" id="SSF51445">
    <property type="entry name" value="(Trans)glycosidases"/>
    <property type="match status" value="1"/>
</dbReference>
<dbReference type="PRINTS" id="PR00133">
    <property type="entry name" value="GLHYDRLASE3"/>
</dbReference>
<evidence type="ECO:0000256" key="6">
    <source>
        <dbReference type="ARBA" id="ARBA00023180"/>
    </source>
</evidence>
<accession>A0ABR4IVX3</accession>
<dbReference type="Gene3D" id="3.20.20.300">
    <property type="entry name" value="Glycoside hydrolase, family 3, N-terminal domain"/>
    <property type="match status" value="1"/>
</dbReference>
<feature type="domain" description="Glycoside hydrolase family 3 N-terminal" evidence="9">
    <location>
        <begin position="97"/>
        <end position="367"/>
    </location>
</feature>
<evidence type="ECO:0000256" key="8">
    <source>
        <dbReference type="ARBA" id="ARBA00023295"/>
    </source>
</evidence>
<keyword evidence="5 10" id="KW-0378">Hydrolase</keyword>
<keyword evidence="8" id="KW-0326">Glycosidase</keyword>
<evidence type="ECO:0000256" key="4">
    <source>
        <dbReference type="ARBA" id="ARBA00022729"/>
    </source>
</evidence>
<reference evidence="10 11" key="1">
    <citation type="submission" date="2024-07" db="EMBL/GenBank/DDBJ databases">
        <title>Section-level genome sequencing and comparative genomics of Aspergillus sections Usti and Cavernicolus.</title>
        <authorList>
            <consortium name="Lawrence Berkeley National Laboratory"/>
            <person name="Nybo J.L."/>
            <person name="Vesth T.C."/>
            <person name="Theobald S."/>
            <person name="Frisvad J.C."/>
            <person name="Larsen T.O."/>
            <person name="Kjaerboelling I."/>
            <person name="Rothschild-Mancinelli K."/>
            <person name="Lyhne E.K."/>
            <person name="Kogle M.E."/>
            <person name="Barry K."/>
            <person name="Clum A."/>
            <person name="Na H."/>
            <person name="Ledsgaard L."/>
            <person name="Lin J."/>
            <person name="Lipzen A."/>
            <person name="Kuo A."/>
            <person name="Riley R."/>
            <person name="Mondo S."/>
            <person name="Labutti K."/>
            <person name="Haridas S."/>
            <person name="Pangalinan J."/>
            <person name="Salamov A.A."/>
            <person name="Simmons B.A."/>
            <person name="Magnuson J.K."/>
            <person name="Chen J."/>
            <person name="Drula E."/>
            <person name="Henrissat B."/>
            <person name="Wiebenga A."/>
            <person name="Lubbers R.J."/>
            <person name="Gomes A.C."/>
            <person name="Makela M.R."/>
            <person name="Stajich J."/>
            <person name="Grigoriev I.V."/>
            <person name="Mortensen U.H."/>
            <person name="De Vries R.P."/>
            <person name="Baker S.E."/>
            <person name="Andersen M.R."/>
        </authorList>
    </citation>
    <scope>NUCLEOTIDE SEQUENCE [LARGE SCALE GENOMIC DNA]</scope>
    <source>
        <strain evidence="10 11">CBS 123904</strain>
    </source>
</reference>
<gene>
    <name evidence="10" type="ORF">BJY01DRAFT_254083</name>
</gene>
<comment type="catalytic activity">
    <reaction evidence="1">
        <text>Hydrolysis of terminal, non-reducing beta-D-glucosyl residues with release of beta-D-glucose.</text>
        <dbReference type="EC" id="3.2.1.21"/>
    </reaction>
</comment>
<dbReference type="GO" id="GO:0016787">
    <property type="term" value="F:hydrolase activity"/>
    <property type="evidence" value="ECO:0007669"/>
    <property type="project" value="UniProtKB-KW"/>
</dbReference>
<dbReference type="InterPro" id="IPR001764">
    <property type="entry name" value="Glyco_hydro_3_N"/>
</dbReference>
<sequence>MATEQNKNKDADYWNKALFIGSRVSDLVSRMTLAEKAGQLFQTMTMVDPRATLAPAQPVFNLESTQDLLSRKHLSHFNLMGQVEDSRTVALWHNNLQYHFVENIGTAFKAGSMSLWPEFLGFAALRDVELAEKFADIVRQEYLALGLRVALHPQVDLATEYRWSRINNTFGEDADLIGELVLGYIRGFQGKDGLSVGPHSVSTMTKHFPGGGPQLDGENPHFQYGREQVYPWKNFRYHLEPFKKAIAAGTRQIMPYYGMPVGTAFEEVGFAFNQQIITDLLRKELGFNGIICTDWGLVTDATIMGQPMPARAWGCEDLTPVDRVQRILEAGCDQFGGEACPELVIQLVEEGLVPMARVNESVSRLLREKFALGLFDNPFVDVDAAAKIVGHPDFVKAGELAQRGSYTLLKNKNNILPLSLETISETCKIYVEGIDPGILQCRGLTTVPFFQDAVRNGRSDMPFDTEDPVYRFGDGLGYKV</sequence>
<evidence type="ECO:0000256" key="2">
    <source>
        <dbReference type="ARBA" id="ARBA00005336"/>
    </source>
</evidence>
<proteinExistence type="inferred from homology"/>
<protein>
    <recommendedName>
        <fullName evidence="3">beta-glucosidase</fullName>
        <ecNumber evidence="3">3.2.1.21</ecNumber>
    </recommendedName>
</protein>
<comment type="caution">
    <text evidence="10">The sequence shown here is derived from an EMBL/GenBank/DDBJ whole genome shotgun (WGS) entry which is preliminary data.</text>
</comment>
<dbReference type="InterPro" id="IPR036962">
    <property type="entry name" value="Glyco_hydro_3_N_sf"/>
</dbReference>
<dbReference type="EMBL" id="JBFXLU010000273">
    <property type="protein sequence ID" value="KAL2831900.1"/>
    <property type="molecule type" value="Genomic_DNA"/>
</dbReference>
<dbReference type="Proteomes" id="UP001610446">
    <property type="component" value="Unassembled WGS sequence"/>
</dbReference>
<dbReference type="EC" id="3.2.1.21" evidence="3"/>
<evidence type="ECO:0000256" key="3">
    <source>
        <dbReference type="ARBA" id="ARBA00012744"/>
    </source>
</evidence>
<evidence type="ECO:0000256" key="1">
    <source>
        <dbReference type="ARBA" id="ARBA00000448"/>
    </source>
</evidence>
<keyword evidence="7" id="KW-0119">Carbohydrate metabolism</keyword>
<comment type="similarity">
    <text evidence="2">Belongs to the glycosyl hydrolase 3 family.</text>
</comment>
<name>A0ABR4IVX3_9EURO</name>
<organism evidence="10 11">
    <name type="scientific">Aspergillus pseudoustus</name>
    <dbReference type="NCBI Taxonomy" id="1810923"/>
    <lineage>
        <taxon>Eukaryota</taxon>
        <taxon>Fungi</taxon>
        <taxon>Dikarya</taxon>
        <taxon>Ascomycota</taxon>
        <taxon>Pezizomycotina</taxon>
        <taxon>Eurotiomycetes</taxon>
        <taxon>Eurotiomycetidae</taxon>
        <taxon>Eurotiales</taxon>
        <taxon>Aspergillaceae</taxon>
        <taxon>Aspergillus</taxon>
        <taxon>Aspergillus subgen. Nidulantes</taxon>
    </lineage>
</organism>
<evidence type="ECO:0000313" key="11">
    <source>
        <dbReference type="Proteomes" id="UP001610446"/>
    </source>
</evidence>
<dbReference type="InterPro" id="IPR051915">
    <property type="entry name" value="Cellulose_Degrad_GH3"/>
</dbReference>
<evidence type="ECO:0000256" key="7">
    <source>
        <dbReference type="ARBA" id="ARBA00023277"/>
    </source>
</evidence>
<dbReference type="PANTHER" id="PTHR30620:SF16">
    <property type="entry name" value="LYSOSOMAL BETA GLUCOSIDASE"/>
    <property type="match status" value="1"/>
</dbReference>
<evidence type="ECO:0000256" key="5">
    <source>
        <dbReference type="ARBA" id="ARBA00022801"/>
    </source>
</evidence>
<keyword evidence="6" id="KW-0325">Glycoprotein</keyword>
<evidence type="ECO:0000313" key="10">
    <source>
        <dbReference type="EMBL" id="KAL2831900.1"/>
    </source>
</evidence>
<keyword evidence="4" id="KW-0732">Signal</keyword>